<dbReference type="SUPFAM" id="SSF48452">
    <property type="entry name" value="TPR-like"/>
    <property type="match status" value="2"/>
</dbReference>
<dbReference type="Pfam" id="PF12770">
    <property type="entry name" value="CHAT"/>
    <property type="match status" value="1"/>
</dbReference>
<dbReference type="OrthoDB" id="9991317at2759"/>
<dbReference type="InterPro" id="IPR024983">
    <property type="entry name" value="CHAT_dom"/>
</dbReference>
<dbReference type="InterPro" id="IPR011990">
    <property type="entry name" value="TPR-like_helical_dom_sf"/>
</dbReference>
<protein>
    <submittedName>
        <fullName evidence="3">CHAT domain-containing protein</fullName>
    </submittedName>
</protein>
<proteinExistence type="predicted"/>
<dbReference type="PANTHER" id="PTHR19959:SF119">
    <property type="entry name" value="FUNGAL LIPASE-LIKE DOMAIN-CONTAINING PROTEIN"/>
    <property type="match status" value="1"/>
</dbReference>
<feature type="domain" description="CHAT" evidence="2">
    <location>
        <begin position="994"/>
        <end position="1267"/>
    </location>
</feature>
<gene>
    <name evidence="3" type="ORF">DFP72DRAFT_911319</name>
</gene>
<evidence type="ECO:0000313" key="4">
    <source>
        <dbReference type="Proteomes" id="UP000521943"/>
    </source>
</evidence>
<dbReference type="EMBL" id="JACGCI010000058">
    <property type="protein sequence ID" value="KAF6750185.1"/>
    <property type="molecule type" value="Genomic_DNA"/>
</dbReference>
<dbReference type="Pfam" id="PF13374">
    <property type="entry name" value="TPR_10"/>
    <property type="match status" value="1"/>
</dbReference>
<dbReference type="Gene3D" id="1.25.40.10">
    <property type="entry name" value="Tetratricopeptide repeat domain"/>
    <property type="match status" value="4"/>
</dbReference>
<evidence type="ECO:0000259" key="2">
    <source>
        <dbReference type="Pfam" id="PF12770"/>
    </source>
</evidence>
<reference evidence="3 4" key="1">
    <citation type="submission" date="2020-07" db="EMBL/GenBank/DDBJ databases">
        <title>Comparative genomics of pyrophilous fungi reveals a link between fire events and developmental genes.</title>
        <authorList>
            <consortium name="DOE Joint Genome Institute"/>
            <person name="Steindorff A.S."/>
            <person name="Carver A."/>
            <person name="Calhoun S."/>
            <person name="Stillman K."/>
            <person name="Liu H."/>
            <person name="Lipzen A."/>
            <person name="Pangilinan J."/>
            <person name="Labutti K."/>
            <person name="Bruns T.D."/>
            <person name="Grigoriev I.V."/>
        </authorList>
    </citation>
    <scope>NUCLEOTIDE SEQUENCE [LARGE SCALE GENOMIC DNA]</scope>
    <source>
        <strain evidence="3 4">CBS 144469</strain>
    </source>
</reference>
<feature type="region of interest" description="Disordered" evidence="1">
    <location>
        <begin position="948"/>
        <end position="968"/>
    </location>
</feature>
<dbReference type="PANTHER" id="PTHR19959">
    <property type="entry name" value="KINESIN LIGHT CHAIN"/>
    <property type="match status" value="1"/>
</dbReference>
<sequence length="1268" mass="138838">MGNLMSVFYVVRTSLLGYYANAERVGGRLWRREAISQENHVVLELTGESDASTFTLKALHTPGALGSAEGSLVSTSSRRWEMNGAIELFAGMDGLDCFVQTEEGNNIGPIRLSGLELRAKSLQLEHAYKRDLAMEDSQRQLMMFWDIVETLDDTEALATSAADEGVARMQSFQQSGNTEYLVQGLSMLRRAAQLTPEDNTRLPGRLSNLGIALMFQFGYTGKLSDIAEAIHRQQRAVDLTPSGHADLPGRLSNLGNSLRHRFERTGDLSDILKAVSAQESAVDLTPDNLGASLRSLYHRTGEISSISKAISVQERALELTPEGHPNLPIQLTNLGNALASRFQRTGELSDIVEAISVQKRAVDLTPQGHPDLPERLSNLGVSFTFRFERTGDLKDITDSISAQRGAIDLMPDGHDDLARQLNNLGSSIMCRFEHTGDLLDITEAISTQQRALTLTPEDDVDLPSQLSNLGISFECRFERTGNLSDIAEAISSQQRALKLTPHDHPNFPRMLDGLGNSFMRRFERTDERSDIDEAISVQRSAVELTPEDHVDLPRRLSNLGNSFACRFESTGDLSDIGEAISAQRRAVEITLKDHSDLSGHLTNLATSLALRFERAGALSDIEEAISLRKHVLELTPDWHTDLPRRLTNLGNSLTSRFGQTKAREDVEEAISAQQRAIDLTPRGHGDLLGLYTNLAFTYSSLYTTFAQAGDLAKAIESYKAAATTTVGSLIGRLQAARNWAQILHRHHHQSPELLIAYDTAVGLIALMAGLDQTVRGRYARLQTASGLAIEAAAVACSCGRLDKAVEWLEQGRCVVWNQLQSLRTPLDDLRPHNDELAQRIAEVSQRLEHAGSSREKSNFTMPLSEKISLEDQGRAHLDLANEWNDLLKDARSIPGFEAFLLPLPYAAIRRNLPNPGRCDVIVLQNGLEHPLHIPLPSFSLEKANSLKSGGLRDRGEETTGISDADTGKGHEAPVHHVLRSLWVEVLGILRMNSASEGLPPRIWWCPTGPLSFLPLHASGIYGVAEPQSVPDYIVSSYTPTITALTDRVRHISPPEAGKSGNGLFLTNQPSPPDAPSIPGTTTEVQSIYGRANEVGVKVLKIEGSELTLDGCLQNMANFSCVHLACHGSQNASEPLESRFLFHKGALSLGTIIKSNIKNADLAFLSACQTSAGEEKLADEAVHLAAGMLAAGYRRVVGTMWSIGDRPAQQVAINFYEHLFTRELGAGDTILDGAMSAYALHKAVEQLRNGYDDSEHSLLAWIPFVHFGH</sequence>
<comment type="caution">
    <text evidence="3">The sequence shown here is derived from an EMBL/GenBank/DDBJ whole genome shotgun (WGS) entry which is preliminary data.</text>
</comment>
<dbReference type="Proteomes" id="UP000521943">
    <property type="component" value="Unassembled WGS sequence"/>
</dbReference>
<keyword evidence="4" id="KW-1185">Reference proteome</keyword>
<dbReference type="AlphaFoldDB" id="A0A8H6M0T9"/>
<evidence type="ECO:0000256" key="1">
    <source>
        <dbReference type="SAM" id="MobiDB-lite"/>
    </source>
</evidence>
<organism evidence="3 4">
    <name type="scientific">Ephemerocybe angulata</name>
    <dbReference type="NCBI Taxonomy" id="980116"/>
    <lineage>
        <taxon>Eukaryota</taxon>
        <taxon>Fungi</taxon>
        <taxon>Dikarya</taxon>
        <taxon>Basidiomycota</taxon>
        <taxon>Agaricomycotina</taxon>
        <taxon>Agaricomycetes</taxon>
        <taxon>Agaricomycetidae</taxon>
        <taxon>Agaricales</taxon>
        <taxon>Agaricineae</taxon>
        <taxon>Psathyrellaceae</taxon>
        <taxon>Ephemerocybe</taxon>
    </lineage>
</organism>
<evidence type="ECO:0000313" key="3">
    <source>
        <dbReference type="EMBL" id="KAF6750185.1"/>
    </source>
</evidence>
<name>A0A8H6M0T9_9AGAR</name>
<accession>A0A8H6M0T9</accession>